<dbReference type="GeneTree" id="ENSGT00390000016823"/>
<gene>
    <name evidence="12 14" type="primary">TPMT</name>
</gene>
<evidence type="ECO:0000256" key="7">
    <source>
        <dbReference type="ARBA" id="ARBA00022490"/>
    </source>
</evidence>
<accession>A0A3Q2HII6</accession>
<dbReference type="PANTHER" id="PTHR10259:SF11">
    <property type="entry name" value="THIOPURINE S-METHYLTRANSFERASE"/>
    <property type="match status" value="1"/>
</dbReference>
<keyword evidence="9" id="KW-0808">Transferase</keyword>
<dbReference type="InterPro" id="IPR029063">
    <property type="entry name" value="SAM-dependent_MTases_sf"/>
</dbReference>
<dbReference type="HAMAP" id="MF_00812">
    <property type="entry name" value="Thiopur_methtran"/>
    <property type="match status" value="1"/>
</dbReference>
<dbReference type="PROSITE" id="PS51585">
    <property type="entry name" value="SAM_MT_TPMT"/>
    <property type="match status" value="1"/>
</dbReference>
<organism evidence="12 13">
    <name type="scientific">Equus caballus</name>
    <name type="common">Horse</name>
    <dbReference type="NCBI Taxonomy" id="9796"/>
    <lineage>
        <taxon>Eukaryota</taxon>
        <taxon>Metazoa</taxon>
        <taxon>Chordata</taxon>
        <taxon>Craniata</taxon>
        <taxon>Vertebrata</taxon>
        <taxon>Euteleostomi</taxon>
        <taxon>Mammalia</taxon>
        <taxon>Eutheria</taxon>
        <taxon>Laurasiatheria</taxon>
        <taxon>Perissodactyla</taxon>
        <taxon>Equidae</taxon>
        <taxon>Equus</taxon>
    </lineage>
</organism>
<dbReference type="Gene3D" id="3.40.50.150">
    <property type="entry name" value="Vaccinia Virus protein VP39"/>
    <property type="match status" value="1"/>
</dbReference>
<dbReference type="Pfam" id="PF05724">
    <property type="entry name" value="TPMT"/>
    <property type="match status" value="2"/>
</dbReference>
<dbReference type="Proteomes" id="UP000002281">
    <property type="component" value="Chromosome 20"/>
</dbReference>
<keyword evidence="15" id="KW-1267">Proteomics identification</keyword>
<dbReference type="InterPro" id="IPR025835">
    <property type="entry name" value="Thiopurine_S-MeTrfase"/>
</dbReference>
<dbReference type="InterPro" id="IPR008854">
    <property type="entry name" value="TPMT"/>
</dbReference>
<comment type="similarity">
    <text evidence="3">Belongs to the class I-like SAM-binding methyltransferase superfamily. TPMT family.</text>
</comment>
<protein>
    <recommendedName>
        <fullName evidence="6">Thiopurine S-methyltransferase</fullName>
        <ecNumber evidence="5">2.1.1.67</ecNumber>
    </recommendedName>
    <alternativeName>
        <fullName evidence="11">Thiopurine methyltransferase</fullName>
    </alternativeName>
</protein>
<dbReference type="Ensembl" id="ENSECAT00000040538.2">
    <property type="protein sequence ID" value="ENSECAP00000033580.2"/>
    <property type="gene ID" value="ENSECAG00000013653.4"/>
</dbReference>
<evidence type="ECO:0000256" key="10">
    <source>
        <dbReference type="ARBA" id="ARBA00022691"/>
    </source>
</evidence>
<sequence length="281" mass="32229">MDGTRTVLDIKEYSDSEVQKNRVLTLEEWQEKWVTGKTIFHQEQGHQLLKKHLDAFLKGESGLKVFFPLCGKAVEMKWFADRGHSVVGVEISELGIREFFTEQNLSYSEEPIIEIPGAKVFKSSSGNISLYCCNIFDLPSQSRRGRLLPPALKLGGMDSSSYPHRHISMDSEEEWTTNIGKFDRIWDRGALVAVNPGDRKRYVDIMLSLTRKGFHYLLAVLSYDPTKHAGPPFFVSDAEVKRLFDSVCNIRCLEKVDALEERHKSWGIDYLVETLYLFTEK</sequence>
<dbReference type="EC" id="2.1.1.67" evidence="5"/>
<dbReference type="PaxDb" id="9796-ENSECAP00000033580"/>
<evidence type="ECO:0000313" key="13">
    <source>
        <dbReference type="Proteomes" id="UP000002281"/>
    </source>
</evidence>
<evidence type="ECO:0000313" key="12">
    <source>
        <dbReference type="Ensembl" id="ENSECAP00000033580.2"/>
    </source>
</evidence>
<keyword evidence="10" id="KW-0949">S-adenosyl-L-methionine</keyword>
<dbReference type="Bgee" id="ENSECAG00000013653">
    <property type="expression patterns" value="Expressed in adult mammalian kidney and 23 other cell types or tissues"/>
</dbReference>
<dbReference type="GO" id="GO:0006805">
    <property type="term" value="P:xenobiotic metabolic process"/>
    <property type="evidence" value="ECO:0007669"/>
    <property type="project" value="Ensembl"/>
</dbReference>
<evidence type="ECO:0000256" key="5">
    <source>
        <dbReference type="ARBA" id="ARBA00011905"/>
    </source>
</evidence>
<evidence type="ECO:0000256" key="11">
    <source>
        <dbReference type="ARBA" id="ARBA00031278"/>
    </source>
</evidence>
<evidence type="ECO:0000256" key="9">
    <source>
        <dbReference type="ARBA" id="ARBA00022679"/>
    </source>
</evidence>
<dbReference type="InParanoid" id="A0A3Q2HII6"/>
<dbReference type="GO" id="GO:0005737">
    <property type="term" value="C:cytoplasm"/>
    <property type="evidence" value="ECO:0007669"/>
    <property type="project" value="UniProtKB-SubCell"/>
</dbReference>
<evidence type="ECO:0000256" key="2">
    <source>
        <dbReference type="ARBA" id="ARBA00004496"/>
    </source>
</evidence>
<evidence type="ECO:0007829" key="15">
    <source>
        <dbReference type="PeptideAtlas" id="A0A3Q2HII6"/>
    </source>
</evidence>
<proteinExistence type="evidence at protein level"/>
<comment type="catalytic activity">
    <reaction evidence="1">
        <text>S-adenosyl-L-methionine + a thiopurine = S-adenosyl-L-homocysteine + a thiopurine S-methylether.</text>
        <dbReference type="EC" id="2.1.1.67"/>
    </reaction>
</comment>
<dbReference type="GO" id="GO:0008119">
    <property type="term" value="F:thiopurine S-methyltransferase activity"/>
    <property type="evidence" value="ECO:0000318"/>
    <property type="project" value="GO_Central"/>
</dbReference>
<evidence type="ECO:0000256" key="1">
    <source>
        <dbReference type="ARBA" id="ARBA00000903"/>
    </source>
</evidence>
<dbReference type="GO" id="GO:0032259">
    <property type="term" value="P:methylation"/>
    <property type="evidence" value="ECO:0007669"/>
    <property type="project" value="UniProtKB-KW"/>
</dbReference>
<keyword evidence="7" id="KW-0963">Cytoplasm</keyword>
<comment type="subcellular location">
    <subcellularLocation>
        <location evidence="2">Cytoplasm</location>
    </subcellularLocation>
</comment>
<dbReference type="VGNC" id="VGNC:24436">
    <property type="gene designation" value="TPMT"/>
</dbReference>
<dbReference type="ExpressionAtlas" id="A0A3Q2HII6">
    <property type="expression patterns" value="baseline"/>
</dbReference>
<dbReference type="AlphaFoldDB" id="A0A3Q2HII6"/>
<evidence type="ECO:0000313" key="14">
    <source>
        <dbReference type="VGNC" id="VGNC:24436"/>
    </source>
</evidence>
<dbReference type="GO" id="GO:1904047">
    <property type="term" value="F:S-adenosyl-L-methionine binding"/>
    <property type="evidence" value="ECO:0007669"/>
    <property type="project" value="Ensembl"/>
</dbReference>
<comment type="subunit">
    <text evidence="4">Monomer.</text>
</comment>
<evidence type="ECO:0000256" key="4">
    <source>
        <dbReference type="ARBA" id="ARBA00011245"/>
    </source>
</evidence>
<keyword evidence="13" id="KW-1185">Reference proteome</keyword>
<reference evidence="12" key="2">
    <citation type="submission" date="2025-08" db="UniProtKB">
        <authorList>
            <consortium name="Ensembl"/>
        </authorList>
    </citation>
    <scope>IDENTIFICATION</scope>
    <source>
        <strain evidence="12">Thoroughbred</strain>
    </source>
</reference>
<dbReference type="FunFam" id="3.40.50.150:FF:000101">
    <property type="entry name" value="Thiopurine S-methyltransferase"/>
    <property type="match status" value="1"/>
</dbReference>
<reference evidence="12 13" key="1">
    <citation type="journal article" date="2009" name="Science">
        <title>Genome sequence, comparative analysis, and population genetics of the domestic horse.</title>
        <authorList>
            <consortium name="Broad Institute Genome Sequencing Platform"/>
            <consortium name="Broad Institute Whole Genome Assembly Team"/>
            <person name="Wade C.M."/>
            <person name="Giulotto E."/>
            <person name="Sigurdsson S."/>
            <person name="Zoli M."/>
            <person name="Gnerre S."/>
            <person name="Imsland F."/>
            <person name="Lear T.L."/>
            <person name="Adelson D.L."/>
            <person name="Bailey E."/>
            <person name="Bellone R.R."/>
            <person name="Bloecker H."/>
            <person name="Distl O."/>
            <person name="Edgar R.C."/>
            <person name="Garber M."/>
            <person name="Leeb T."/>
            <person name="Mauceli E."/>
            <person name="MacLeod J.N."/>
            <person name="Penedo M.C.T."/>
            <person name="Raison J.M."/>
            <person name="Sharpe T."/>
            <person name="Vogel J."/>
            <person name="Andersson L."/>
            <person name="Antczak D.F."/>
            <person name="Biagi T."/>
            <person name="Binns M.M."/>
            <person name="Chowdhary B.P."/>
            <person name="Coleman S.J."/>
            <person name="Della Valle G."/>
            <person name="Fryc S."/>
            <person name="Guerin G."/>
            <person name="Hasegawa T."/>
            <person name="Hill E.W."/>
            <person name="Jurka J."/>
            <person name="Kiialainen A."/>
            <person name="Lindgren G."/>
            <person name="Liu J."/>
            <person name="Magnani E."/>
            <person name="Mickelson J.R."/>
            <person name="Murray J."/>
            <person name="Nergadze S.G."/>
            <person name="Onofrio R."/>
            <person name="Pedroni S."/>
            <person name="Piras M.F."/>
            <person name="Raudsepp T."/>
            <person name="Rocchi M."/>
            <person name="Roeed K.H."/>
            <person name="Ryder O.A."/>
            <person name="Searle S."/>
            <person name="Skow L."/>
            <person name="Swinburne J.E."/>
            <person name="Syvaenen A.C."/>
            <person name="Tozaki T."/>
            <person name="Valberg S.J."/>
            <person name="Vaudin M."/>
            <person name="White J.R."/>
            <person name="Zody M.C."/>
            <person name="Lander E.S."/>
            <person name="Lindblad-Toh K."/>
        </authorList>
    </citation>
    <scope>NUCLEOTIDE SEQUENCE [LARGE SCALE GENOMIC DNA]</scope>
    <source>
        <strain evidence="12 13">Thoroughbred</strain>
    </source>
</reference>
<evidence type="ECO:0000256" key="6">
    <source>
        <dbReference type="ARBA" id="ARBA00017854"/>
    </source>
</evidence>
<name>A0A3Q2HII6_HORSE</name>
<dbReference type="SUPFAM" id="SSF53335">
    <property type="entry name" value="S-adenosyl-L-methionine-dependent methyltransferases"/>
    <property type="match status" value="1"/>
</dbReference>
<reference evidence="12" key="3">
    <citation type="submission" date="2025-09" db="UniProtKB">
        <authorList>
            <consortium name="Ensembl"/>
        </authorList>
    </citation>
    <scope>IDENTIFICATION</scope>
    <source>
        <strain evidence="12">Thoroughbred</strain>
    </source>
</reference>
<evidence type="ECO:0000256" key="3">
    <source>
        <dbReference type="ARBA" id="ARBA00008145"/>
    </source>
</evidence>
<evidence type="ECO:0000256" key="8">
    <source>
        <dbReference type="ARBA" id="ARBA00022603"/>
    </source>
</evidence>
<dbReference type="PANTHER" id="PTHR10259">
    <property type="entry name" value="THIOPURINE S-METHYLTRANSFERASE"/>
    <property type="match status" value="1"/>
</dbReference>
<keyword evidence="8" id="KW-0489">Methyltransferase</keyword>